<sequence length="159" mass="17932">MFTHEDGRRLNPNGVSQRFDRLIARFNTIRQEHREKDWNTAFLAKRHRMPAAAIKTALAFGPLPPIRLHDLRHTAASLTYRATRDLKLVSELLGHASIQFTSDVYTSIFEEVDRDAAEAVANIVPRAHHAAHPPPEDTTTTDTPPGKILNLDRRKDAIG</sequence>
<name>A0A1C3PBF9_9ACTN</name>
<feature type="domain" description="Tyr recombinase" evidence="3">
    <location>
        <begin position="1"/>
        <end position="118"/>
    </location>
</feature>
<dbReference type="InterPro" id="IPR013762">
    <property type="entry name" value="Integrase-like_cat_sf"/>
</dbReference>
<evidence type="ECO:0000313" key="5">
    <source>
        <dbReference type="Proteomes" id="UP000199013"/>
    </source>
</evidence>
<feature type="compositionally biased region" description="Basic and acidic residues" evidence="2">
    <location>
        <begin position="150"/>
        <end position="159"/>
    </location>
</feature>
<reference evidence="5" key="1">
    <citation type="submission" date="2016-02" db="EMBL/GenBank/DDBJ databases">
        <authorList>
            <person name="Wibberg D."/>
        </authorList>
    </citation>
    <scope>NUCLEOTIDE SEQUENCE [LARGE SCALE GENOMIC DNA]</scope>
</reference>
<organism evidence="4 5">
    <name type="scientific">Candidatus Protofrankia californiensis</name>
    <dbReference type="NCBI Taxonomy" id="1839754"/>
    <lineage>
        <taxon>Bacteria</taxon>
        <taxon>Bacillati</taxon>
        <taxon>Actinomycetota</taxon>
        <taxon>Actinomycetes</taxon>
        <taxon>Frankiales</taxon>
        <taxon>Frankiaceae</taxon>
        <taxon>Protofrankia</taxon>
    </lineage>
</organism>
<dbReference type="GO" id="GO:0015074">
    <property type="term" value="P:DNA integration"/>
    <property type="evidence" value="ECO:0007669"/>
    <property type="project" value="InterPro"/>
</dbReference>
<dbReference type="GO" id="GO:0003677">
    <property type="term" value="F:DNA binding"/>
    <property type="evidence" value="ECO:0007669"/>
    <property type="project" value="InterPro"/>
</dbReference>
<dbReference type="AlphaFoldDB" id="A0A1C3PBF9"/>
<protein>
    <submittedName>
        <fullName evidence="4">Phage integrase</fullName>
    </submittedName>
</protein>
<dbReference type="InterPro" id="IPR002104">
    <property type="entry name" value="Integrase_catalytic"/>
</dbReference>
<feature type="region of interest" description="Disordered" evidence="2">
    <location>
        <begin position="126"/>
        <end position="159"/>
    </location>
</feature>
<dbReference type="Gene3D" id="1.10.443.10">
    <property type="entry name" value="Intergrase catalytic core"/>
    <property type="match status" value="1"/>
</dbReference>
<dbReference type="EMBL" id="FLUV01002151">
    <property type="protein sequence ID" value="SBW27008.1"/>
    <property type="molecule type" value="Genomic_DNA"/>
</dbReference>
<proteinExistence type="predicted"/>
<dbReference type="PROSITE" id="PS51898">
    <property type="entry name" value="TYR_RECOMBINASE"/>
    <property type="match status" value="1"/>
</dbReference>
<dbReference type="Proteomes" id="UP000199013">
    <property type="component" value="Unassembled WGS sequence"/>
</dbReference>
<accession>A0A1C3PBF9</accession>
<dbReference type="InterPro" id="IPR011010">
    <property type="entry name" value="DNA_brk_join_enz"/>
</dbReference>
<evidence type="ECO:0000313" key="4">
    <source>
        <dbReference type="EMBL" id="SBW27008.1"/>
    </source>
</evidence>
<evidence type="ECO:0000256" key="1">
    <source>
        <dbReference type="ARBA" id="ARBA00023172"/>
    </source>
</evidence>
<keyword evidence="5" id="KW-1185">Reference proteome</keyword>
<evidence type="ECO:0000256" key="2">
    <source>
        <dbReference type="SAM" id="MobiDB-lite"/>
    </source>
</evidence>
<gene>
    <name evidence="4" type="ORF">FDG2_5123</name>
</gene>
<dbReference type="Pfam" id="PF00589">
    <property type="entry name" value="Phage_integrase"/>
    <property type="match status" value="1"/>
</dbReference>
<keyword evidence="1" id="KW-0233">DNA recombination</keyword>
<dbReference type="GO" id="GO:0006310">
    <property type="term" value="P:DNA recombination"/>
    <property type="evidence" value="ECO:0007669"/>
    <property type="project" value="UniProtKB-KW"/>
</dbReference>
<dbReference type="SUPFAM" id="SSF56349">
    <property type="entry name" value="DNA breaking-rejoining enzymes"/>
    <property type="match status" value="1"/>
</dbReference>
<evidence type="ECO:0000259" key="3">
    <source>
        <dbReference type="PROSITE" id="PS51898"/>
    </source>
</evidence>